<accession>A0A1I3IYT9</accession>
<proteinExistence type="predicted"/>
<keyword evidence="1" id="KW-0812">Transmembrane</keyword>
<keyword evidence="3" id="KW-1185">Reference proteome</keyword>
<gene>
    <name evidence="2" type="ORF">SAMN05443431_101176</name>
</gene>
<dbReference type="Proteomes" id="UP000199559">
    <property type="component" value="Unassembled WGS sequence"/>
</dbReference>
<evidence type="ECO:0000313" key="2">
    <source>
        <dbReference type="EMBL" id="SFI53111.1"/>
    </source>
</evidence>
<reference evidence="3" key="1">
    <citation type="submission" date="2016-10" db="EMBL/GenBank/DDBJ databases">
        <authorList>
            <person name="Varghese N."/>
            <person name="Submissions S."/>
        </authorList>
    </citation>
    <scope>NUCLEOTIDE SEQUENCE [LARGE SCALE GENOMIC DNA]</scope>
    <source>
        <strain evidence="3">DSM 28881</strain>
    </source>
</reference>
<protein>
    <submittedName>
        <fullName evidence="2">Uncharacterized protein</fullName>
    </submittedName>
</protein>
<sequence length="166" mass="19400">MKISFSLLAILVTLSVFVPFFIFIFKGLNNTTKTKHKAENLLKSNGFKYNQKEVWNNKFIGLTEDKKVLSYVAFKPDENQVLNLELSEIKSCEVISDYKKDIDKITRLKHLDLKIWFYTPNKEAVVISFFDTDEAFTEDYEARRIENWKDIIDNNLKVTVNAKMAS</sequence>
<feature type="transmembrane region" description="Helical" evidence="1">
    <location>
        <begin position="6"/>
        <end position="25"/>
    </location>
</feature>
<dbReference type="EMBL" id="FORM01000001">
    <property type="protein sequence ID" value="SFI53111.1"/>
    <property type="molecule type" value="Genomic_DNA"/>
</dbReference>
<keyword evidence="1" id="KW-0472">Membrane</keyword>
<dbReference type="RefSeq" id="WP_143067768.1">
    <property type="nucleotide sequence ID" value="NZ_FORM01000001.1"/>
</dbReference>
<evidence type="ECO:0000256" key="1">
    <source>
        <dbReference type="SAM" id="Phobius"/>
    </source>
</evidence>
<organism evidence="2 3">
    <name type="scientific">Olleya namhaensis</name>
    <dbReference type="NCBI Taxonomy" id="1144750"/>
    <lineage>
        <taxon>Bacteria</taxon>
        <taxon>Pseudomonadati</taxon>
        <taxon>Bacteroidota</taxon>
        <taxon>Flavobacteriia</taxon>
        <taxon>Flavobacteriales</taxon>
        <taxon>Flavobacteriaceae</taxon>
    </lineage>
</organism>
<name>A0A1I3IYT9_9FLAO</name>
<evidence type="ECO:0000313" key="3">
    <source>
        <dbReference type="Proteomes" id="UP000199559"/>
    </source>
</evidence>
<keyword evidence="1" id="KW-1133">Transmembrane helix</keyword>
<dbReference type="AlphaFoldDB" id="A0A1I3IYT9"/>